<keyword evidence="1" id="KW-0479">Metal-binding</keyword>
<sequence length="684" mass="71145">MCPNCSKMACETCLKKWLTEQKRECPHCRTHLFVSQLVQCRFVDDLQQQLKEMIVAPGVAVESVDVCAAHHAPLHYYCVTCADAICSDCAMFDERHRGHAFQRLEKVYVAHRDRVMAEADRLDAEIGRQKVAAEQVAEKMAGLRDAQRKMEEDLQVVLAQALHDVEAQVHDQMMRLFHEKSVYEEHAQHLGRHLGRRPRRGHVFKLAVMVPATAAATNGKAAATATAAATSSKADLDTDFTSTPNNSTRTSSVVLVEGASRELATTFARGECWGCSELVPLAHLRDGAYLADNDTLHLRFAVRAPSYAHQCGLLDRQVAALQAEVASLRQANAAANAAAAAAAASKPVAASPRVARLAIATAPKVVANKTGNGGSGSMSAPPSPGLRVRSTTAEEARVASRRATAPLPKAASAVEVGGSARNNARSITGATGAQVKTKLWPAPSSPTVATATTGPNPRTRSPSWTLSTSPKVRTRTTDSSASATHARFRPLSAVFNTLELEAQDDQSGASDLDDDDDSSDSDASGSDDTATLARVARAPPTATTLSASSESDTASVARDREAARLPPPLAPVPWHSTGAARYTAPPVPASPRVIVAAAGLTIPDASLSDTEEGVSARASSPAVVVAAPVVAAQATGATAVMPRVKTSATGGSAASTRGAPAATATTGTGTGTAAAAAAATAPVV</sequence>
<dbReference type="GO" id="GO:0016235">
    <property type="term" value="C:aggresome"/>
    <property type="evidence" value="ECO:0007669"/>
    <property type="project" value="TreeGrafter"/>
</dbReference>
<dbReference type="GO" id="GO:0008270">
    <property type="term" value="F:zinc ion binding"/>
    <property type="evidence" value="ECO:0007669"/>
    <property type="project" value="UniProtKB-KW"/>
</dbReference>
<dbReference type="eggNOG" id="KOG2177">
    <property type="taxonomic scope" value="Eukaryota"/>
</dbReference>
<dbReference type="Gene3D" id="3.30.40.10">
    <property type="entry name" value="Zinc/RING finger domain, C3HC4 (zinc finger)"/>
    <property type="match status" value="1"/>
</dbReference>
<dbReference type="GO" id="GO:0005164">
    <property type="term" value="F:tumor necrosis factor receptor binding"/>
    <property type="evidence" value="ECO:0007669"/>
    <property type="project" value="TreeGrafter"/>
</dbReference>
<dbReference type="GO" id="GO:0006513">
    <property type="term" value="P:protein monoubiquitination"/>
    <property type="evidence" value="ECO:0007669"/>
    <property type="project" value="TreeGrafter"/>
</dbReference>
<dbReference type="OMA" id="TCADAIC"/>
<evidence type="ECO:0000256" key="1">
    <source>
        <dbReference type="ARBA" id="ARBA00022723"/>
    </source>
</evidence>
<dbReference type="PANTHER" id="PTHR36754:SF2">
    <property type="entry name" value="E3 UBIQUITIN-PROTEIN LIGASE TRIM37"/>
    <property type="match status" value="1"/>
</dbReference>
<dbReference type="STRING" id="578462.A0A0L0SU09"/>
<dbReference type="EMBL" id="GG745349">
    <property type="protein sequence ID" value="KNE66033.1"/>
    <property type="molecule type" value="Genomic_DNA"/>
</dbReference>
<dbReference type="GO" id="GO:0070842">
    <property type="term" value="P:aggresome assembly"/>
    <property type="evidence" value="ECO:0007669"/>
    <property type="project" value="TreeGrafter"/>
</dbReference>
<dbReference type="GO" id="GO:0031625">
    <property type="term" value="F:ubiquitin protein ligase binding"/>
    <property type="evidence" value="ECO:0007669"/>
    <property type="project" value="TreeGrafter"/>
</dbReference>
<feature type="region of interest" description="Disordered" evidence="3">
    <location>
        <begin position="503"/>
        <end position="577"/>
    </location>
</feature>
<dbReference type="OrthoDB" id="192247at2759"/>
<protein>
    <recommendedName>
        <fullName evidence="4">B box-type domain-containing protein</fullName>
    </recommendedName>
</protein>
<feature type="compositionally biased region" description="Polar residues" evidence="3">
    <location>
        <begin position="456"/>
        <end position="471"/>
    </location>
</feature>
<keyword evidence="6" id="KW-1185">Reference proteome</keyword>
<evidence type="ECO:0000256" key="2">
    <source>
        <dbReference type="PROSITE-ProRule" id="PRU00024"/>
    </source>
</evidence>
<dbReference type="GO" id="GO:0061630">
    <property type="term" value="F:ubiquitin protein ligase activity"/>
    <property type="evidence" value="ECO:0007669"/>
    <property type="project" value="TreeGrafter"/>
</dbReference>
<dbReference type="AlphaFoldDB" id="A0A0L0SU09"/>
<dbReference type="Proteomes" id="UP000054350">
    <property type="component" value="Unassembled WGS sequence"/>
</dbReference>
<dbReference type="SUPFAM" id="SSF57850">
    <property type="entry name" value="RING/U-box"/>
    <property type="match status" value="1"/>
</dbReference>
<keyword evidence="2" id="KW-0862">Zinc</keyword>
<organism evidence="5 6">
    <name type="scientific">Allomyces macrogynus (strain ATCC 38327)</name>
    <name type="common">Allomyces javanicus var. macrogynus</name>
    <dbReference type="NCBI Taxonomy" id="578462"/>
    <lineage>
        <taxon>Eukaryota</taxon>
        <taxon>Fungi</taxon>
        <taxon>Fungi incertae sedis</taxon>
        <taxon>Blastocladiomycota</taxon>
        <taxon>Blastocladiomycetes</taxon>
        <taxon>Blastocladiales</taxon>
        <taxon>Blastocladiaceae</taxon>
        <taxon>Allomyces</taxon>
    </lineage>
</organism>
<reference evidence="6" key="2">
    <citation type="submission" date="2009-11" db="EMBL/GenBank/DDBJ databases">
        <title>The Genome Sequence of Allomyces macrogynus strain ATCC 38327.</title>
        <authorList>
            <consortium name="The Broad Institute Genome Sequencing Platform"/>
            <person name="Russ C."/>
            <person name="Cuomo C."/>
            <person name="Shea T."/>
            <person name="Young S.K."/>
            <person name="Zeng Q."/>
            <person name="Koehrsen M."/>
            <person name="Haas B."/>
            <person name="Borodovsky M."/>
            <person name="Guigo R."/>
            <person name="Alvarado L."/>
            <person name="Berlin A."/>
            <person name="Borenstein D."/>
            <person name="Chen Z."/>
            <person name="Engels R."/>
            <person name="Freedman E."/>
            <person name="Gellesch M."/>
            <person name="Goldberg J."/>
            <person name="Griggs A."/>
            <person name="Gujja S."/>
            <person name="Heiman D."/>
            <person name="Hepburn T."/>
            <person name="Howarth C."/>
            <person name="Jen D."/>
            <person name="Larson L."/>
            <person name="Lewis B."/>
            <person name="Mehta T."/>
            <person name="Park D."/>
            <person name="Pearson M."/>
            <person name="Roberts A."/>
            <person name="Saif S."/>
            <person name="Shenoy N."/>
            <person name="Sisk P."/>
            <person name="Stolte C."/>
            <person name="Sykes S."/>
            <person name="Walk T."/>
            <person name="White J."/>
            <person name="Yandava C."/>
            <person name="Burger G."/>
            <person name="Gray M.W."/>
            <person name="Holland P.W.H."/>
            <person name="King N."/>
            <person name="Lang F.B.F."/>
            <person name="Roger A.J."/>
            <person name="Ruiz-Trillo I."/>
            <person name="Lander E."/>
            <person name="Nusbaum C."/>
        </authorList>
    </citation>
    <scope>NUCLEOTIDE SEQUENCE [LARGE SCALE GENOMIC DNA]</scope>
    <source>
        <strain evidence="6">ATCC 38327</strain>
    </source>
</reference>
<feature type="region of interest" description="Disordered" evidence="3">
    <location>
        <begin position="648"/>
        <end position="668"/>
    </location>
</feature>
<dbReference type="PROSITE" id="PS50119">
    <property type="entry name" value="ZF_BBOX"/>
    <property type="match status" value="1"/>
</dbReference>
<evidence type="ECO:0000256" key="3">
    <source>
        <dbReference type="SAM" id="MobiDB-lite"/>
    </source>
</evidence>
<accession>A0A0L0SU09</accession>
<keyword evidence="2" id="KW-0863">Zinc-finger</keyword>
<dbReference type="InterPro" id="IPR013083">
    <property type="entry name" value="Znf_RING/FYVE/PHD"/>
</dbReference>
<dbReference type="SUPFAM" id="SSF57845">
    <property type="entry name" value="B-box zinc-binding domain"/>
    <property type="match status" value="1"/>
</dbReference>
<feature type="region of interest" description="Disordered" evidence="3">
    <location>
        <begin position="427"/>
        <end position="485"/>
    </location>
</feature>
<dbReference type="GO" id="GO:0005778">
    <property type="term" value="C:peroxisomal membrane"/>
    <property type="evidence" value="ECO:0007669"/>
    <property type="project" value="TreeGrafter"/>
</dbReference>
<dbReference type="SMART" id="SM00336">
    <property type="entry name" value="BBOX"/>
    <property type="match status" value="1"/>
</dbReference>
<feature type="compositionally biased region" description="Low complexity" evidence="3">
    <location>
        <begin position="441"/>
        <end position="455"/>
    </location>
</feature>
<name>A0A0L0SU09_ALLM3</name>
<feature type="region of interest" description="Disordered" evidence="3">
    <location>
        <begin position="367"/>
        <end position="390"/>
    </location>
</feature>
<feature type="compositionally biased region" description="Acidic residues" evidence="3">
    <location>
        <begin position="511"/>
        <end position="520"/>
    </location>
</feature>
<dbReference type="Gene3D" id="3.30.160.60">
    <property type="entry name" value="Classic Zinc Finger"/>
    <property type="match status" value="1"/>
</dbReference>
<evidence type="ECO:0000313" key="6">
    <source>
        <dbReference type="Proteomes" id="UP000054350"/>
    </source>
</evidence>
<dbReference type="GO" id="GO:0051865">
    <property type="term" value="P:protein autoubiquitination"/>
    <property type="evidence" value="ECO:0007669"/>
    <property type="project" value="TreeGrafter"/>
</dbReference>
<gene>
    <name evidence="5" type="ORF">AMAG_10305</name>
</gene>
<evidence type="ECO:0000313" key="5">
    <source>
        <dbReference type="EMBL" id="KNE66033.1"/>
    </source>
</evidence>
<dbReference type="VEuPathDB" id="FungiDB:AMAG_10305"/>
<dbReference type="InterPro" id="IPR053003">
    <property type="entry name" value="TRIM_RBCC_E3_ubiq-ligases"/>
</dbReference>
<dbReference type="PANTHER" id="PTHR36754">
    <property type="entry name" value="E3 UBIQUITIN-PROTEIN LIGASE TRIM37"/>
    <property type="match status" value="1"/>
</dbReference>
<feature type="domain" description="B box-type" evidence="4">
    <location>
        <begin position="62"/>
        <end position="104"/>
    </location>
</feature>
<dbReference type="InterPro" id="IPR000315">
    <property type="entry name" value="Znf_B-box"/>
</dbReference>
<feature type="compositionally biased region" description="Low complexity" evidence="3">
    <location>
        <begin position="521"/>
        <end position="545"/>
    </location>
</feature>
<evidence type="ECO:0000259" key="4">
    <source>
        <dbReference type="PROSITE" id="PS50119"/>
    </source>
</evidence>
<proteinExistence type="predicted"/>
<dbReference type="Pfam" id="PF00643">
    <property type="entry name" value="zf-B_box"/>
    <property type="match status" value="1"/>
</dbReference>
<dbReference type="CDD" id="cd16619">
    <property type="entry name" value="mRING-HC-C4C4_TRIM37_C-VIII"/>
    <property type="match status" value="1"/>
</dbReference>
<reference evidence="5 6" key="1">
    <citation type="submission" date="2009-11" db="EMBL/GenBank/DDBJ databases">
        <title>Annotation of Allomyces macrogynus ATCC 38327.</title>
        <authorList>
            <consortium name="The Broad Institute Genome Sequencing Platform"/>
            <person name="Russ C."/>
            <person name="Cuomo C."/>
            <person name="Burger G."/>
            <person name="Gray M.W."/>
            <person name="Holland P.W.H."/>
            <person name="King N."/>
            <person name="Lang F.B.F."/>
            <person name="Roger A.J."/>
            <person name="Ruiz-Trillo I."/>
            <person name="Young S.K."/>
            <person name="Zeng Q."/>
            <person name="Gargeya S."/>
            <person name="Fitzgerald M."/>
            <person name="Haas B."/>
            <person name="Abouelleil A."/>
            <person name="Alvarado L."/>
            <person name="Arachchi H.M."/>
            <person name="Berlin A."/>
            <person name="Chapman S.B."/>
            <person name="Gearin G."/>
            <person name="Goldberg J."/>
            <person name="Griggs A."/>
            <person name="Gujja S."/>
            <person name="Hansen M."/>
            <person name="Heiman D."/>
            <person name="Howarth C."/>
            <person name="Larimer J."/>
            <person name="Lui A."/>
            <person name="MacDonald P.J.P."/>
            <person name="McCowen C."/>
            <person name="Montmayeur A."/>
            <person name="Murphy C."/>
            <person name="Neiman D."/>
            <person name="Pearson M."/>
            <person name="Priest M."/>
            <person name="Roberts A."/>
            <person name="Saif S."/>
            <person name="Shea T."/>
            <person name="Sisk P."/>
            <person name="Stolte C."/>
            <person name="Sykes S."/>
            <person name="Wortman J."/>
            <person name="Nusbaum C."/>
            <person name="Birren B."/>
        </authorList>
    </citation>
    <scope>NUCLEOTIDE SEQUENCE [LARGE SCALE GENOMIC DNA]</scope>
    <source>
        <strain evidence="5 6">ATCC 38327</strain>
    </source>
</reference>